<proteinExistence type="predicted"/>
<dbReference type="AlphaFoldDB" id="D3DII9"/>
<dbReference type="STRING" id="608538.HTH_1187"/>
<dbReference type="KEGG" id="hth:HTH_1187"/>
<protein>
    <submittedName>
        <fullName evidence="1">Uncharacterized protein</fullName>
    </submittedName>
</protein>
<dbReference type="EMBL" id="AP011112">
    <property type="protein sequence ID" value="BAI69641.1"/>
    <property type="molecule type" value="Genomic_DNA"/>
</dbReference>
<evidence type="ECO:0000313" key="1">
    <source>
        <dbReference type="EMBL" id="BAI69641.1"/>
    </source>
</evidence>
<organism evidence="1 2">
    <name type="scientific">Hydrogenobacter thermophilus (strain DSM 6534 / IAM 12695 / TK-6)</name>
    <dbReference type="NCBI Taxonomy" id="608538"/>
    <lineage>
        <taxon>Bacteria</taxon>
        <taxon>Pseudomonadati</taxon>
        <taxon>Aquificota</taxon>
        <taxon>Aquificia</taxon>
        <taxon>Aquificales</taxon>
        <taxon>Aquificaceae</taxon>
        <taxon>Hydrogenobacter</taxon>
    </lineage>
</organism>
<accession>D3DII9</accession>
<name>D3DII9_HYDTT</name>
<evidence type="ECO:0000313" key="2">
    <source>
        <dbReference type="Proteomes" id="UP000002574"/>
    </source>
</evidence>
<dbReference type="RefSeq" id="WP_012963821.1">
    <property type="nucleotide sequence ID" value="NC_013799.1"/>
</dbReference>
<gene>
    <name evidence="1" type="ordered locus">HTH_1187</name>
</gene>
<reference evidence="1 2" key="1">
    <citation type="journal article" date="2010" name="J. Bacteriol.">
        <title>Complete genome sequence of the thermophilic, obligately chemolithoautotrophic hydrogen-oxidizing bacterium Hydrogenobacter thermophilus TK-6.</title>
        <authorList>
            <person name="Arai H."/>
            <person name="Kanbe H."/>
            <person name="Ishii M."/>
            <person name="Igarashi Y."/>
        </authorList>
    </citation>
    <scope>NUCLEOTIDE SEQUENCE [LARGE SCALE GENOMIC DNA]</scope>
    <source>
        <strain evidence="2">DSM 6534 / IAM 12695 / TK-6 [Tokyo]</strain>
    </source>
</reference>
<sequence length="58" mass="6738">MSVLNLVREILDKVYHWHRVPASVKAKAVMKALYTCALRLKVDMFLYYNTFSTGGKIF</sequence>
<dbReference type="Proteomes" id="UP000002574">
    <property type="component" value="Chromosome"/>
</dbReference>
<dbReference type="KEGG" id="hte:Hydth_1179"/>
<keyword evidence="2" id="KW-1185">Reference proteome</keyword>